<dbReference type="SUPFAM" id="SSF51197">
    <property type="entry name" value="Clavaminate synthase-like"/>
    <property type="match status" value="1"/>
</dbReference>
<dbReference type="AlphaFoldDB" id="A0A4R2J397"/>
<keyword evidence="3" id="KW-0408">Iron</keyword>
<dbReference type="InterPro" id="IPR039994">
    <property type="entry name" value="NO66-like"/>
</dbReference>
<accession>A0A4R2J397</accession>
<organism evidence="5 6">
    <name type="scientific">Actinocrispum wychmicini</name>
    <dbReference type="NCBI Taxonomy" id="1213861"/>
    <lineage>
        <taxon>Bacteria</taxon>
        <taxon>Bacillati</taxon>
        <taxon>Actinomycetota</taxon>
        <taxon>Actinomycetes</taxon>
        <taxon>Pseudonocardiales</taxon>
        <taxon>Pseudonocardiaceae</taxon>
        <taxon>Actinocrispum</taxon>
    </lineage>
</organism>
<keyword evidence="5" id="KW-0687">Ribonucleoprotein</keyword>
<dbReference type="PANTHER" id="PTHR13096:SF8">
    <property type="entry name" value="RIBOSOMAL OXYGENASE 1"/>
    <property type="match status" value="1"/>
</dbReference>
<dbReference type="InterPro" id="IPR003347">
    <property type="entry name" value="JmjC_dom"/>
</dbReference>
<comment type="caution">
    <text evidence="5">The sequence shown here is derived from an EMBL/GenBank/DDBJ whole genome shotgun (WGS) entry which is preliminary data.</text>
</comment>
<evidence type="ECO:0000256" key="2">
    <source>
        <dbReference type="ARBA" id="ARBA00022723"/>
    </source>
</evidence>
<name>A0A4R2J397_9PSEU</name>
<dbReference type="GO" id="GO:0005840">
    <property type="term" value="C:ribosome"/>
    <property type="evidence" value="ECO:0007669"/>
    <property type="project" value="UniProtKB-KW"/>
</dbReference>
<evidence type="ECO:0000256" key="1">
    <source>
        <dbReference type="ARBA" id="ARBA00001954"/>
    </source>
</evidence>
<dbReference type="Gene3D" id="2.60.120.650">
    <property type="entry name" value="Cupin"/>
    <property type="match status" value="1"/>
</dbReference>
<dbReference type="GO" id="GO:0046872">
    <property type="term" value="F:metal ion binding"/>
    <property type="evidence" value="ECO:0007669"/>
    <property type="project" value="UniProtKB-KW"/>
</dbReference>
<gene>
    <name evidence="5" type="ORF">EV192_112136</name>
</gene>
<dbReference type="SMART" id="SM00558">
    <property type="entry name" value="JmjC"/>
    <property type="match status" value="1"/>
</dbReference>
<feature type="domain" description="JmjC" evidence="4">
    <location>
        <begin position="109"/>
        <end position="244"/>
    </location>
</feature>
<keyword evidence="5" id="KW-0689">Ribosomal protein</keyword>
<keyword evidence="6" id="KW-1185">Reference proteome</keyword>
<keyword evidence="2" id="KW-0479">Metal-binding</keyword>
<dbReference type="PROSITE" id="PS51184">
    <property type="entry name" value="JMJC"/>
    <property type="match status" value="1"/>
</dbReference>
<evidence type="ECO:0000313" key="5">
    <source>
        <dbReference type="EMBL" id="TCO52404.1"/>
    </source>
</evidence>
<comment type="cofactor">
    <cofactor evidence="1">
        <name>Fe(2+)</name>
        <dbReference type="ChEBI" id="CHEBI:29033"/>
    </cofactor>
</comment>
<reference evidence="5 6" key="1">
    <citation type="submission" date="2019-03" db="EMBL/GenBank/DDBJ databases">
        <title>Genomic Encyclopedia of Type Strains, Phase IV (KMG-IV): sequencing the most valuable type-strain genomes for metagenomic binning, comparative biology and taxonomic classification.</title>
        <authorList>
            <person name="Goeker M."/>
        </authorList>
    </citation>
    <scope>NUCLEOTIDE SEQUENCE [LARGE SCALE GENOMIC DNA]</scope>
    <source>
        <strain evidence="5 6">DSM 45934</strain>
    </source>
</reference>
<dbReference type="EMBL" id="SLWS01000012">
    <property type="protein sequence ID" value="TCO52404.1"/>
    <property type="molecule type" value="Genomic_DNA"/>
</dbReference>
<sequence length="396" mass="43410">MSTPLGLADLVAPLEVSQFLSSVQGQAHHRFPGTAGRFAALMPWSTLNTVLRHHRLEFPRLRLAMAGDVVPTHTYTEMAPAKRGGPIPRLLSAPFGEHLRNGATLVLDAVQEFVDPVADLAARLEHDLRERVQVNLYAGWGKTHGFDVHWDDHDAFILQISGRKRWRVHGTTRPAPLYRDVEPPQQPPAEPVADFMLEDGDALYVPRGCWHDVSAVGEESLHLTLGFNPANGIDLVNWLADQLRVNEAFRRDLPRFGSSEDRFQRAAELRAGINELLTPEVVDRFLADRDAQAPALPRLGLPWVATSDLLPPDDTAEVRLLTPRALLDRADRTVTLLAAGSRFVFALAAEPVLSALLPGRSVPVSALVEAAAPAVDRVTVRALLGELITQGLLSLA</sequence>
<evidence type="ECO:0000259" key="4">
    <source>
        <dbReference type="PROSITE" id="PS51184"/>
    </source>
</evidence>
<dbReference type="Proteomes" id="UP000295680">
    <property type="component" value="Unassembled WGS sequence"/>
</dbReference>
<protein>
    <submittedName>
        <fullName evidence="5">Ribosomal protein L16 Arg81 hydroxylase</fullName>
    </submittedName>
</protein>
<evidence type="ECO:0000256" key="3">
    <source>
        <dbReference type="ARBA" id="ARBA00023004"/>
    </source>
</evidence>
<evidence type="ECO:0000313" key="6">
    <source>
        <dbReference type="Proteomes" id="UP000295680"/>
    </source>
</evidence>
<dbReference type="PANTHER" id="PTHR13096">
    <property type="entry name" value="MINA53 MYC INDUCED NUCLEAR ANTIGEN"/>
    <property type="match status" value="1"/>
</dbReference>
<proteinExistence type="predicted"/>
<dbReference type="Pfam" id="PF08007">
    <property type="entry name" value="JmjC_2"/>
    <property type="match status" value="1"/>
</dbReference>